<name>B9XT01_PEDPL</name>
<dbReference type="RefSeq" id="WP_007418934.1">
    <property type="nucleotide sequence ID" value="NZ_ABOX02000091.1"/>
</dbReference>
<keyword evidence="2" id="KW-1185">Reference proteome</keyword>
<accession>B9XT01</accession>
<reference evidence="1 2" key="1">
    <citation type="journal article" date="2011" name="J. Bacteriol.">
        <title>Genome sequence of 'Pedosphaera parvula' Ellin514, an aerobic Verrucomicrobial isolate from pasture soil.</title>
        <authorList>
            <person name="Kant R."/>
            <person name="van Passel M.W."/>
            <person name="Sangwan P."/>
            <person name="Palva A."/>
            <person name="Lucas S."/>
            <person name="Copeland A."/>
            <person name="Lapidus A."/>
            <person name="Glavina Del Rio T."/>
            <person name="Dalin E."/>
            <person name="Tice H."/>
            <person name="Bruce D."/>
            <person name="Goodwin L."/>
            <person name="Pitluck S."/>
            <person name="Chertkov O."/>
            <person name="Larimer F.W."/>
            <person name="Land M.L."/>
            <person name="Hauser L."/>
            <person name="Brettin T.S."/>
            <person name="Detter J.C."/>
            <person name="Han S."/>
            <person name="de Vos W.M."/>
            <person name="Janssen P.H."/>
            <person name="Smidt H."/>
        </authorList>
    </citation>
    <scope>NUCLEOTIDE SEQUENCE [LARGE SCALE GENOMIC DNA]</scope>
    <source>
        <strain evidence="1 2">Ellin514</strain>
    </source>
</reference>
<dbReference type="Proteomes" id="UP000003688">
    <property type="component" value="Unassembled WGS sequence"/>
</dbReference>
<comment type="caution">
    <text evidence="1">The sequence shown here is derived from an EMBL/GenBank/DDBJ whole genome shotgun (WGS) entry which is preliminary data.</text>
</comment>
<organism evidence="1 2">
    <name type="scientific">Pedosphaera parvula (strain Ellin514)</name>
    <dbReference type="NCBI Taxonomy" id="320771"/>
    <lineage>
        <taxon>Bacteria</taxon>
        <taxon>Pseudomonadati</taxon>
        <taxon>Verrucomicrobiota</taxon>
        <taxon>Pedosphaerae</taxon>
        <taxon>Pedosphaerales</taxon>
        <taxon>Pedosphaeraceae</taxon>
        <taxon>Pedosphaera</taxon>
    </lineage>
</organism>
<dbReference type="EMBL" id="ABOX02000091">
    <property type="protein sequence ID" value="EEF57036.1"/>
    <property type="molecule type" value="Genomic_DNA"/>
</dbReference>
<sequence>MTAKFTIDGSDALEAHLAHTCSGILAGVRSIIPAAELEALVLGGGYGRGQGGVFKTDSGDRPYNDLEFYVFIRGNVLVTERKYRHPLNELGDKLSPAAGLHVEFKVYSVEKLKRTPVSMFTYDLVAGHRIICGDMEIFKSCSHHLAADQIPLYEATRLLVNRCSGLLLAKDFLRNSSLSGEQNDFIVRNIAKAQLAFGDALLTAFGKYHWSCTERHHRLGKLFASESLPRSEDILKHHALGVEFKLHPKFIHVTHESLDQLHHEISRLGQQVWLWNESRRLHHPFISAKDYAMACLNKCPETVPWKNSLLNLRTFGPPGILNSQAFRYPRERLMNALALLLWEDDCLTDSQLKARVQQQLRASSAGWTNVLGSYKTIWQNYG</sequence>
<dbReference type="OrthoDB" id="189903at2"/>
<protein>
    <submittedName>
        <fullName evidence="1">Uncharacterized protein</fullName>
    </submittedName>
</protein>
<dbReference type="AlphaFoldDB" id="B9XT01"/>
<proteinExistence type="predicted"/>
<evidence type="ECO:0000313" key="2">
    <source>
        <dbReference type="Proteomes" id="UP000003688"/>
    </source>
</evidence>
<dbReference type="STRING" id="320771.Cflav_PD0082"/>
<evidence type="ECO:0000313" key="1">
    <source>
        <dbReference type="EMBL" id="EEF57036.1"/>
    </source>
</evidence>
<gene>
    <name evidence="1" type="ORF">Cflav_PD0082</name>
</gene>